<evidence type="ECO:0000313" key="3">
    <source>
        <dbReference type="Proteomes" id="UP000248863"/>
    </source>
</evidence>
<keyword evidence="1" id="KW-0472">Membrane</keyword>
<proteinExistence type="predicted"/>
<dbReference type="AlphaFoldDB" id="A0A327JRG2"/>
<accession>A0A327JRG2</accession>
<dbReference type="Pfam" id="PF09838">
    <property type="entry name" value="DUF2065"/>
    <property type="match status" value="1"/>
</dbReference>
<gene>
    <name evidence="2" type="ORF">CH338_28840</name>
</gene>
<keyword evidence="1" id="KW-0812">Transmembrane</keyword>
<sequence>MSAFLVALGLVFVIEGLLFAAFPGPARRAALALLETPEHTLRIVGVVSAALGVALIWMIRQLS</sequence>
<protein>
    <recommendedName>
        <fullName evidence="4">DUF2065 domain-containing protein</fullName>
    </recommendedName>
</protein>
<name>A0A327JRG2_9BRAD</name>
<dbReference type="InterPro" id="IPR019201">
    <property type="entry name" value="DUF2065"/>
</dbReference>
<keyword evidence="3" id="KW-1185">Reference proteome</keyword>
<evidence type="ECO:0000313" key="2">
    <source>
        <dbReference type="EMBL" id="RAI29069.1"/>
    </source>
</evidence>
<reference evidence="2 3" key="1">
    <citation type="submission" date="2017-07" db="EMBL/GenBank/DDBJ databases">
        <title>Draft Genome Sequences of Select Purple Nonsulfur Bacteria.</title>
        <authorList>
            <person name="Lasarre B."/>
            <person name="Mckinlay J.B."/>
        </authorList>
    </citation>
    <scope>NUCLEOTIDE SEQUENCE [LARGE SCALE GENOMIC DNA]</scope>
    <source>
        <strain evidence="2 3">DSM 11907</strain>
    </source>
</reference>
<dbReference type="PANTHER" id="PTHR38602:SF1">
    <property type="entry name" value="INNER MEMBRANE PROTEIN"/>
    <property type="match status" value="1"/>
</dbReference>
<feature type="transmembrane region" description="Helical" evidence="1">
    <location>
        <begin position="42"/>
        <end position="59"/>
    </location>
</feature>
<comment type="caution">
    <text evidence="2">The sequence shown here is derived from an EMBL/GenBank/DDBJ whole genome shotgun (WGS) entry which is preliminary data.</text>
</comment>
<organism evidence="2 3">
    <name type="scientific">Rhodoplanes elegans</name>
    <dbReference type="NCBI Taxonomy" id="29408"/>
    <lineage>
        <taxon>Bacteria</taxon>
        <taxon>Pseudomonadati</taxon>
        <taxon>Pseudomonadota</taxon>
        <taxon>Alphaproteobacteria</taxon>
        <taxon>Hyphomicrobiales</taxon>
        <taxon>Nitrobacteraceae</taxon>
        <taxon>Rhodoplanes</taxon>
    </lineage>
</organism>
<keyword evidence="1" id="KW-1133">Transmembrane helix</keyword>
<evidence type="ECO:0008006" key="4">
    <source>
        <dbReference type="Google" id="ProtNLM"/>
    </source>
</evidence>
<dbReference type="PANTHER" id="PTHR38602">
    <property type="entry name" value="INNER MEMBRANE PROTEIN-RELATED"/>
    <property type="match status" value="1"/>
</dbReference>
<dbReference type="RefSeq" id="WP_111360508.1">
    <property type="nucleotide sequence ID" value="NZ_NHSK01000044.1"/>
</dbReference>
<evidence type="ECO:0000256" key="1">
    <source>
        <dbReference type="SAM" id="Phobius"/>
    </source>
</evidence>
<dbReference type="Proteomes" id="UP000248863">
    <property type="component" value="Unassembled WGS sequence"/>
</dbReference>
<dbReference type="EMBL" id="NPEU01000712">
    <property type="protein sequence ID" value="RAI29069.1"/>
    <property type="molecule type" value="Genomic_DNA"/>
</dbReference>